<comment type="caution">
    <text evidence="1">The sequence shown here is derived from an EMBL/GenBank/DDBJ whole genome shotgun (WGS) entry which is preliminary data.</text>
</comment>
<reference evidence="1 2" key="1">
    <citation type="submission" date="2023-01" db="EMBL/GenBank/DDBJ databases">
        <title>Analysis of 21 Apiospora genomes using comparative genomics revels a genus with tremendous synthesis potential of carbohydrate active enzymes and secondary metabolites.</title>
        <authorList>
            <person name="Sorensen T."/>
        </authorList>
    </citation>
    <scope>NUCLEOTIDE SEQUENCE [LARGE SCALE GENOMIC DNA]</scope>
    <source>
        <strain evidence="1 2">CBS 24483</strain>
    </source>
</reference>
<keyword evidence="2" id="KW-1185">Reference proteome</keyword>
<name>A0ABR1Q4J0_9PEZI</name>
<sequence length="170" mass="19078">MSGLSNISFVLTTNGFRESRHAKWPPAVQKLLQEAGTTEPRELSCHTYADKAHGDEDRYEFYILVQATDEGRAYMLAHAHETWGVVQCSQARVADGGREYTIGRLESPEAWKGMLELEDRRGPGGVWRRGSAEWEEYVRYFKDHATGVGYAASDEGVREDNDCSDCGLAK</sequence>
<accession>A0ABR1Q4J0</accession>
<proteinExistence type="predicted"/>
<evidence type="ECO:0000313" key="2">
    <source>
        <dbReference type="Proteomes" id="UP001391051"/>
    </source>
</evidence>
<organism evidence="1 2">
    <name type="scientific">Apiospora aurea</name>
    <dbReference type="NCBI Taxonomy" id="335848"/>
    <lineage>
        <taxon>Eukaryota</taxon>
        <taxon>Fungi</taxon>
        <taxon>Dikarya</taxon>
        <taxon>Ascomycota</taxon>
        <taxon>Pezizomycotina</taxon>
        <taxon>Sordariomycetes</taxon>
        <taxon>Xylariomycetidae</taxon>
        <taxon>Amphisphaeriales</taxon>
        <taxon>Apiosporaceae</taxon>
        <taxon>Apiospora</taxon>
    </lineage>
</organism>
<dbReference type="Proteomes" id="UP001391051">
    <property type="component" value="Unassembled WGS sequence"/>
</dbReference>
<protein>
    <submittedName>
        <fullName evidence="1">Uncharacterized protein</fullName>
    </submittedName>
</protein>
<dbReference type="GeneID" id="92080527"/>
<dbReference type="EMBL" id="JAQQWE010000007">
    <property type="protein sequence ID" value="KAK7946922.1"/>
    <property type="molecule type" value="Genomic_DNA"/>
</dbReference>
<evidence type="ECO:0000313" key="1">
    <source>
        <dbReference type="EMBL" id="KAK7946922.1"/>
    </source>
</evidence>
<dbReference type="RefSeq" id="XP_066696956.1">
    <property type="nucleotide sequence ID" value="XM_066847465.1"/>
</dbReference>
<gene>
    <name evidence="1" type="ORF">PG986_011243</name>
</gene>